<keyword evidence="2" id="KW-0805">Transcription regulation</keyword>
<dbReference type="eggNOG" id="COG0583">
    <property type="taxonomic scope" value="Bacteria"/>
</dbReference>
<dbReference type="STRING" id="1211777.BN77_3533"/>
<gene>
    <name evidence="6" type="ORF">BN77_3533</name>
</gene>
<organism evidence="6 7">
    <name type="scientific">Rhizobium mesoamericanum STM3625</name>
    <dbReference type="NCBI Taxonomy" id="1211777"/>
    <lineage>
        <taxon>Bacteria</taxon>
        <taxon>Pseudomonadati</taxon>
        <taxon>Pseudomonadota</taxon>
        <taxon>Alphaproteobacteria</taxon>
        <taxon>Hyphomicrobiales</taxon>
        <taxon>Rhizobiaceae</taxon>
        <taxon>Rhizobium/Agrobacterium group</taxon>
        <taxon>Rhizobium</taxon>
    </lineage>
</organism>
<feature type="domain" description="HTH lysR-type" evidence="5">
    <location>
        <begin position="2"/>
        <end position="59"/>
    </location>
</feature>
<dbReference type="Pfam" id="PF00126">
    <property type="entry name" value="HTH_1"/>
    <property type="match status" value="1"/>
</dbReference>
<dbReference type="Pfam" id="PF03466">
    <property type="entry name" value="LysR_substrate"/>
    <property type="match status" value="1"/>
</dbReference>
<evidence type="ECO:0000256" key="1">
    <source>
        <dbReference type="ARBA" id="ARBA00009437"/>
    </source>
</evidence>
<evidence type="ECO:0000259" key="5">
    <source>
        <dbReference type="PROSITE" id="PS50931"/>
    </source>
</evidence>
<dbReference type="InterPro" id="IPR000847">
    <property type="entry name" value="LysR_HTH_N"/>
</dbReference>
<keyword evidence="4" id="KW-0804">Transcription</keyword>
<evidence type="ECO:0000256" key="4">
    <source>
        <dbReference type="ARBA" id="ARBA00023163"/>
    </source>
</evidence>
<evidence type="ECO:0000313" key="6">
    <source>
        <dbReference type="EMBL" id="CCM76515.1"/>
    </source>
</evidence>
<reference evidence="6 7" key="1">
    <citation type="journal article" date="2013" name="Genome Announc.">
        <title>Draft Genome Sequence of Rhizobium mesoamericanum STM3625, a Nitrogen-Fixing Symbiont of Mimosa pudica Isolated in French Guiana (South America).</title>
        <authorList>
            <person name="Moulin L."/>
            <person name="Mornico D."/>
            <person name="Melkonian R."/>
            <person name="Klonowska A."/>
        </authorList>
    </citation>
    <scope>NUCLEOTIDE SEQUENCE [LARGE SCALE GENOMIC DNA]</scope>
    <source>
        <strain evidence="6 7">STM3625</strain>
    </source>
</reference>
<accession>K0PXR4</accession>
<dbReference type="AlphaFoldDB" id="K0PXR4"/>
<keyword evidence="3" id="KW-0238">DNA-binding</keyword>
<dbReference type="HOGENOM" id="CLU_039613_2_1_5"/>
<dbReference type="PANTHER" id="PTHR30537">
    <property type="entry name" value="HTH-TYPE TRANSCRIPTIONAL REGULATOR"/>
    <property type="match status" value="1"/>
</dbReference>
<dbReference type="Gene3D" id="3.40.190.290">
    <property type="match status" value="1"/>
</dbReference>
<dbReference type="PROSITE" id="PS50931">
    <property type="entry name" value="HTH_LYSR"/>
    <property type="match status" value="1"/>
</dbReference>
<sequence>MIDWESLRYFAALARSGTLLGAARALGVEHATVARRVAGLEEQMAVKLVDRRGRRIVLTPEGERVAKMAERMEQEAQAVERLGLAAGATVAGEVRISAPPTLAAAILPAALVALRARHPDICITIVGETRYASLDRREADVAVRMTKPEQGNFVISKLGEVAFGFYATAAYLAATPEAQRTFIAYDETMASAPQSIRLAEATEGRKVTLRATTLEFQLAAARASGGIAMLPNFMLAGVDDLVEAIPQRQPLTRELWLVVHSDIRTVPIIRVVMDALKSVSWAGKPLPTLPQTIA</sequence>
<dbReference type="InterPro" id="IPR058163">
    <property type="entry name" value="LysR-type_TF_proteobact-type"/>
</dbReference>
<dbReference type="GO" id="GO:0006351">
    <property type="term" value="P:DNA-templated transcription"/>
    <property type="evidence" value="ECO:0007669"/>
    <property type="project" value="TreeGrafter"/>
</dbReference>
<dbReference type="EMBL" id="CANI01000024">
    <property type="protein sequence ID" value="CCM76515.1"/>
    <property type="molecule type" value="Genomic_DNA"/>
</dbReference>
<dbReference type="InterPro" id="IPR036390">
    <property type="entry name" value="WH_DNA-bd_sf"/>
</dbReference>
<dbReference type="InterPro" id="IPR036388">
    <property type="entry name" value="WH-like_DNA-bd_sf"/>
</dbReference>
<dbReference type="RefSeq" id="WP_007533900.1">
    <property type="nucleotide sequence ID" value="NZ_HF536772.1"/>
</dbReference>
<name>K0PXR4_9HYPH</name>
<dbReference type="Proteomes" id="UP000009319">
    <property type="component" value="Unassembled WGS sequence"/>
</dbReference>
<dbReference type="InterPro" id="IPR005119">
    <property type="entry name" value="LysR_subst-bd"/>
</dbReference>
<evidence type="ECO:0000256" key="2">
    <source>
        <dbReference type="ARBA" id="ARBA00023015"/>
    </source>
</evidence>
<dbReference type="SUPFAM" id="SSF46785">
    <property type="entry name" value="Winged helix' DNA-binding domain"/>
    <property type="match status" value="1"/>
</dbReference>
<dbReference type="GO" id="GO:0003700">
    <property type="term" value="F:DNA-binding transcription factor activity"/>
    <property type="evidence" value="ECO:0007669"/>
    <property type="project" value="InterPro"/>
</dbReference>
<dbReference type="Gene3D" id="1.10.10.10">
    <property type="entry name" value="Winged helix-like DNA-binding domain superfamily/Winged helix DNA-binding domain"/>
    <property type="match status" value="1"/>
</dbReference>
<keyword evidence="7" id="KW-1185">Reference proteome</keyword>
<comment type="caution">
    <text evidence="6">The sequence shown here is derived from an EMBL/GenBank/DDBJ whole genome shotgun (WGS) entry which is preliminary data.</text>
</comment>
<proteinExistence type="inferred from homology"/>
<comment type="similarity">
    <text evidence="1">Belongs to the LysR transcriptional regulatory family.</text>
</comment>
<evidence type="ECO:0000313" key="7">
    <source>
        <dbReference type="Proteomes" id="UP000009319"/>
    </source>
</evidence>
<protein>
    <submittedName>
        <fullName evidence="6">Putative LysR family transcriptional regulator</fullName>
    </submittedName>
</protein>
<evidence type="ECO:0000256" key="3">
    <source>
        <dbReference type="ARBA" id="ARBA00023125"/>
    </source>
</evidence>
<dbReference type="SUPFAM" id="SSF53850">
    <property type="entry name" value="Periplasmic binding protein-like II"/>
    <property type="match status" value="1"/>
</dbReference>
<dbReference type="GO" id="GO:0043565">
    <property type="term" value="F:sequence-specific DNA binding"/>
    <property type="evidence" value="ECO:0007669"/>
    <property type="project" value="TreeGrafter"/>
</dbReference>
<dbReference type="PANTHER" id="PTHR30537:SF3">
    <property type="entry name" value="TRANSCRIPTIONAL REGULATORY PROTEIN"/>
    <property type="match status" value="1"/>
</dbReference>